<evidence type="ECO:0000256" key="4">
    <source>
        <dbReference type="ARBA" id="ARBA00022729"/>
    </source>
</evidence>
<evidence type="ECO:0000256" key="3">
    <source>
        <dbReference type="ARBA" id="ARBA00022597"/>
    </source>
</evidence>
<dbReference type="CDD" id="cd13586">
    <property type="entry name" value="PBP2_Maltose_binding_like"/>
    <property type="match status" value="1"/>
</dbReference>
<dbReference type="GO" id="GO:0015144">
    <property type="term" value="F:carbohydrate transmembrane transporter activity"/>
    <property type="evidence" value="ECO:0007669"/>
    <property type="project" value="InterPro"/>
</dbReference>
<keyword evidence="2" id="KW-0813">Transport</keyword>
<dbReference type="SUPFAM" id="SSF53850">
    <property type="entry name" value="Periplasmic binding protein-like II"/>
    <property type="match status" value="1"/>
</dbReference>
<keyword evidence="3" id="KW-0762">Sugar transport</keyword>
<proteinExistence type="inferred from homology"/>
<evidence type="ECO:0000313" key="6">
    <source>
        <dbReference type="EMBL" id="SEQ73270.1"/>
    </source>
</evidence>
<dbReference type="GO" id="GO:0042956">
    <property type="term" value="P:maltodextrin transmembrane transport"/>
    <property type="evidence" value="ECO:0007669"/>
    <property type="project" value="TreeGrafter"/>
</dbReference>
<dbReference type="Gene3D" id="3.40.190.10">
    <property type="entry name" value="Periplasmic binding protein-like II"/>
    <property type="match status" value="2"/>
</dbReference>
<comment type="similarity">
    <text evidence="1">Belongs to the bacterial solute-binding protein 1 family.</text>
</comment>
<gene>
    <name evidence="6" type="ORF">SAMN04487977_109112</name>
</gene>
<reference evidence="6 7" key="1">
    <citation type="submission" date="2016-10" db="EMBL/GenBank/DDBJ databases">
        <authorList>
            <person name="de Groot N.N."/>
        </authorList>
    </citation>
    <scope>NUCLEOTIDE SEQUENCE [LARGE SCALE GENOMIC DNA]</scope>
    <source>
        <strain evidence="6 7">B25</strain>
    </source>
</reference>
<dbReference type="PANTHER" id="PTHR30061:SF50">
    <property type="entry name" value="MALTOSE_MALTODEXTRIN-BINDING PERIPLASMIC PROTEIN"/>
    <property type="match status" value="1"/>
</dbReference>
<dbReference type="GO" id="GO:1901982">
    <property type="term" value="F:maltose binding"/>
    <property type="evidence" value="ECO:0007669"/>
    <property type="project" value="TreeGrafter"/>
</dbReference>
<sequence>MKKNINRLLKIFTVLISFTFCITGCSKVNNGTVEDNPKKIHIRVWESKDGIDQFIKYAGRTYTEKHPNVIIDYVYVELHGAVETLEVDAPKGIGPDIIPAPHDNLGTLVSKKLIVPTENPDKISKQVLASCAKALTYNNTMYGYPVSAETYALFYNKRLITENEVPKTWEELVKWVQQFNSTHPGKYGFVMDVTNAYYSILFATSGGNRLYGESGTDARNPCMNTAEAVRGMTFFQSLNKDLGLQDLELSTAACEGLFASGNAAMFITGLWNVKPFERAGIDFNVAAIPSLPGENKPAASFSGTRGMFVTACSKHPKEAAEFAEYLLSPEMQQFRFLYTGAMPSINTTVDSKYMPGFLHQLDYAFPMPSIPVMGKFWTETSTTLANIWNGADVKTELDLLNNKIKD</sequence>
<dbReference type="RefSeq" id="WP_074644911.1">
    <property type="nucleotide sequence ID" value="NZ_FOFU01000009.1"/>
</dbReference>
<dbReference type="InterPro" id="IPR006059">
    <property type="entry name" value="SBP"/>
</dbReference>
<dbReference type="PANTHER" id="PTHR30061">
    <property type="entry name" value="MALTOSE-BINDING PERIPLASMIC PROTEIN"/>
    <property type="match status" value="1"/>
</dbReference>
<organism evidence="6 7">
    <name type="scientific">Treponema bryantii</name>
    <dbReference type="NCBI Taxonomy" id="163"/>
    <lineage>
        <taxon>Bacteria</taxon>
        <taxon>Pseudomonadati</taxon>
        <taxon>Spirochaetota</taxon>
        <taxon>Spirochaetia</taxon>
        <taxon>Spirochaetales</taxon>
        <taxon>Treponemataceae</taxon>
        <taxon>Treponema</taxon>
    </lineage>
</organism>
<dbReference type="PRINTS" id="PR00181">
    <property type="entry name" value="MALTOSEBP"/>
</dbReference>
<dbReference type="InterPro" id="IPR006061">
    <property type="entry name" value="SBP_1_CS"/>
</dbReference>
<keyword evidence="4" id="KW-0732">Signal</keyword>
<evidence type="ECO:0000313" key="7">
    <source>
        <dbReference type="Proteomes" id="UP000182360"/>
    </source>
</evidence>
<dbReference type="AlphaFoldDB" id="A0A1H9IF80"/>
<dbReference type="EMBL" id="FOFU01000009">
    <property type="protein sequence ID" value="SEQ73270.1"/>
    <property type="molecule type" value="Genomic_DNA"/>
</dbReference>
<dbReference type="GO" id="GO:0015768">
    <property type="term" value="P:maltose transport"/>
    <property type="evidence" value="ECO:0007669"/>
    <property type="project" value="TreeGrafter"/>
</dbReference>
<protein>
    <recommendedName>
        <fullName evidence="5">Maltodextrin-binding protein</fullName>
    </recommendedName>
</protein>
<dbReference type="PROSITE" id="PS01037">
    <property type="entry name" value="SBP_BACTERIAL_1"/>
    <property type="match status" value="1"/>
</dbReference>
<evidence type="ECO:0000256" key="5">
    <source>
        <dbReference type="ARBA" id="ARBA00030303"/>
    </source>
</evidence>
<dbReference type="GO" id="GO:0055052">
    <property type="term" value="C:ATP-binding cassette (ABC) transporter complex, substrate-binding subunit-containing"/>
    <property type="evidence" value="ECO:0007669"/>
    <property type="project" value="TreeGrafter"/>
</dbReference>
<dbReference type="OrthoDB" id="355627at2"/>
<evidence type="ECO:0000256" key="1">
    <source>
        <dbReference type="ARBA" id="ARBA00008520"/>
    </source>
</evidence>
<accession>A0A1H9IF80</accession>
<dbReference type="Proteomes" id="UP000182360">
    <property type="component" value="Unassembled WGS sequence"/>
</dbReference>
<dbReference type="InterPro" id="IPR006060">
    <property type="entry name" value="Maltose/Cyclodextrin-bd"/>
</dbReference>
<keyword evidence="7" id="KW-1185">Reference proteome</keyword>
<evidence type="ECO:0000256" key="2">
    <source>
        <dbReference type="ARBA" id="ARBA00022448"/>
    </source>
</evidence>
<dbReference type="Pfam" id="PF13416">
    <property type="entry name" value="SBP_bac_8"/>
    <property type="match status" value="1"/>
</dbReference>
<name>A0A1H9IF80_9SPIR</name>